<organism evidence="1 2">
    <name type="scientific">Avena sativa</name>
    <name type="common">Oat</name>
    <dbReference type="NCBI Taxonomy" id="4498"/>
    <lineage>
        <taxon>Eukaryota</taxon>
        <taxon>Viridiplantae</taxon>
        <taxon>Streptophyta</taxon>
        <taxon>Embryophyta</taxon>
        <taxon>Tracheophyta</taxon>
        <taxon>Spermatophyta</taxon>
        <taxon>Magnoliopsida</taxon>
        <taxon>Liliopsida</taxon>
        <taxon>Poales</taxon>
        <taxon>Poaceae</taxon>
        <taxon>BOP clade</taxon>
        <taxon>Pooideae</taxon>
        <taxon>Poodae</taxon>
        <taxon>Poeae</taxon>
        <taxon>Poeae Chloroplast Group 1 (Aveneae type)</taxon>
        <taxon>Aveninae</taxon>
        <taxon>Avena</taxon>
    </lineage>
</organism>
<sequence>MKEMTTLWHARSQLPTLLLMVLHVAIAEKGARPITRPGCPDKCGDISIPFPFGIKPGCFLEGFKVTCNVTFNPPRLFISGGRWEVLGRNYTVGDGARNYTTVASDYSNTTGLVELSAISAVESLAWAYSAVSSLCSTNSTQVLQTTQHTNLDPGGPLSLSGKRNLLVGVGYAVEVNMFSSVVGVLIGPFHYRPTCSTIKYGSAYAEDGSCSGQGCCESPLDSVPNVGVPVNFQHDFEASVTPAKTDWWDVYPCSYGMLVDSTFYNFSKDDIVVRDVLPTRFPRGVPMVLDFAISNGSCPPVDGPTACVSGNSYCANATRGSGYVCKCLEHYDGNPYISDGCQDVDECGFITCPSGSECTNTLGGYDCPCKPGMKRNGKEGPCTEKFPLPAKLAVGLASLIVIVVLMVMAYQVLKLNRFYKQNGGPILEEVQNIRIYTQKDLKKITNNYKDIIGQGHFGKVYMGTLKDMQKVAVKKTIKVNEDRKKEFIDEVIIQSGMRHKNIARLLGCCLQMDVPMLVYEFVEKGSLYDVLFKLKDDFPADERLRVATGSAEGLSYMHSSGKSTIRHGDVKSANILLDESFSPKVSDFGTSKVLAKDKSENAELVIGDMGYIDPVYMAKGTLTQKSDVYSFGIVLIELITRRPATYDVKRSYVTNFVQAFQDNRASEFVDNDITGVDDIELLQKVSEVALKCLKSEPQERPDMREVEHRLQIIGKPQQLG</sequence>
<protein>
    <submittedName>
        <fullName evidence="1">Uncharacterized protein</fullName>
    </submittedName>
</protein>
<evidence type="ECO:0000313" key="2">
    <source>
        <dbReference type="Proteomes" id="UP001732700"/>
    </source>
</evidence>
<reference evidence="1" key="1">
    <citation type="submission" date="2021-05" db="EMBL/GenBank/DDBJ databases">
        <authorList>
            <person name="Scholz U."/>
            <person name="Mascher M."/>
            <person name="Fiebig A."/>
        </authorList>
    </citation>
    <scope>NUCLEOTIDE SEQUENCE [LARGE SCALE GENOMIC DNA]</scope>
</reference>
<dbReference type="EnsemblPlants" id="AVESA.00010b.r2.6AG1074970.1">
    <property type="protein sequence ID" value="AVESA.00010b.r2.6AG1074970.1.CDS"/>
    <property type="gene ID" value="AVESA.00010b.r2.6AG1074970"/>
</dbReference>
<keyword evidence="2" id="KW-1185">Reference proteome</keyword>
<accession>A0ACD5Z401</accession>
<reference evidence="1" key="2">
    <citation type="submission" date="2025-09" db="UniProtKB">
        <authorList>
            <consortium name="EnsemblPlants"/>
        </authorList>
    </citation>
    <scope>IDENTIFICATION</scope>
</reference>
<dbReference type="Proteomes" id="UP001732700">
    <property type="component" value="Chromosome 6A"/>
</dbReference>
<name>A0ACD5Z401_AVESA</name>
<evidence type="ECO:0000313" key="1">
    <source>
        <dbReference type="EnsemblPlants" id="AVESA.00010b.r2.6AG1074970.1.CDS"/>
    </source>
</evidence>
<proteinExistence type="predicted"/>